<comment type="function">
    <text evidence="8 11">Allows the formation of correctly charged Asn-tRNA(Asn) or Gln-tRNA(Gln) through the transamidation of misacylated Asp-tRNA(Asn) or Glu-tRNA(Gln) in organisms which lack either or both of asparaginyl-tRNA or glutaminyl-tRNA synthetases. The reaction takes place in the presence of glutamine and ATP through an activated phospho-Asp-tRNA(Asn) or phospho-Glu-tRNA(Gln).</text>
</comment>
<dbReference type="PANTHER" id="PTHR11659:SF0">
    <property type="entry name" value="GLUTAMYL-TRNA(GLN) AMIDOTRANSFERASE SUBUNIT B, MITOCHONDRIAL"/>
    <property type="match status" value="1"/>
</dbReference>
<dbReference type="Proteomes" id="UP001626537">
    <property type="component" value="Chromosome"/>
</dbReference>
<dbReference type="NCBIfam" id="TIGR00133">
    <property type="entry name" value="gatB"/>
    <property type="match status" value="1"/>
</dbReference>
<comment type="similarity">
    <text evidence="1 11">Belongs to the GatB/GatE family. GatB subfamily.</text>
</comment>
<dbReference type="Pfam" id="PF02934">
    <property type="entry name" value="GatB_N"/>
    <property type="match status" value="1"/>
</dbReference>
<dbReference type="InterPro" id="IPR042114">
    <property type="entry name" value="GatB_C_1"/>
</dbReference>
<dbReference type="PANTHER" id="PTHR11659">
    <property type="entry name" value="GLUTAMYL-TRNA GLN AMIDOTRANSFERASE SUBUNIT B MITOCHONDRIAL AND PROKARYOTIC PET112-RELATED"/>
    <property type="match status" value="1"/>
</dbReference>
<evidence type="ECO:0000256" key="1">
    <source>
        <dbReference type="ARBA" id="ARBA00005306"/>
    </source>
</evidence>
<dbReference type="InterPro" id="IPR014746">
    <property type="entry name" value="Gln_synth/guanido_kin_cat_dom"/>
</dbReference>
<dbReference type="SUPFAM" id="SSF55931">
    <property type="entry name" value="Glutamine synthetase/guanido kinase"/>
    <property type="match status" value="1"/>
</dbReference>
<evidence type="ECO:0000256" key="10">
    <source>
        <dbReference type="ARBA" id="ARBA00047913"/>
    </source>
</evidence>
<dbReference type="Gene3D" id="1.10.150.380">
    <property type="entry name" value="GatB domain, N-terminal subdomain"/>
    <property type="match status" value="1"/>
</dbReference>
<keyword evidence="6 11" id="KW-0067">ATP-binding</keyword>
<evidence type="ECO:0000256" key="8">
    <source>
        <dbReference type="ARBA" id="ARBA00024799"/>
    </source>
</evidence>
<dbReference type="InterPro" id="IPR003789">
    <property type="entry name" value="Asn/Gln_tRNA_amidoTrase-B-like"/>
</dbReference>
<dbReference type="EC" id="6.3.5.-" evidence="11"/>
<evidence type="ECO:0000313" key="14">
    <source>
        <dbReference type="Proteomes" id="UP001626537"/>
    </source>
</evidence>
<comment type="subunit">
    <text evidence="2 11">Heterotrimer of A, B and C subunits.</text>
</comment>
<dbReference type="InterPro" id="IPR017959">
    <property type="entry name" value="Asn/Gln-tRNA_amidoTrfase_suB/E"/>
</dbReference>
<comment type="catalytic activity">
    <reaction evidence="9 11">
        <text>L-aspartyl-tRNA(Asn) + L-glutamine + ATP + H2O = L-asparaginyl-tRNA(Asn) + L-glutamate + ADP + phosphate + 2 H(+)</text>
        <dbReference type="Rhea" id="RHEA:14513"/>
        <dbReference type="Rhea" id="RHEA-COMP:9674"/>
        <dbReference type="Rhea" id="RHEA-COMP:9677"/>
        <dbReference type="ChEBI" id="CHEBI:15377"/>
        <dbReference type="ChEBI" id="CHEBI:15378"/>
        <dbReference type="ChEBI" id="CHEBI:29985"/>
        <dbReference type="ChEBI" id="CHEBI:30616"/>
        <dbReference type="ChEBI" id="CHEBI:43474"/>
        <dbReference type="ChEBI" id="CHEBI:58359"/>
        <dbReference type="ChEBI" id="CHEBI:78515"/>
        <dbReference type="ChEBI" id="CHEBI:78516"/>
        <dbReference type="ChEBI" id="CHEBI:456216"/>
    </reaction>
</comment>
<evidence type="ECO:0000256" key="6">
    <source>
        <dbReference type="ARBA" id="ARBA00022840"/>
    </source>
</evidence>
<dbReference type="NCBIfam" id="NF004014">
    <property type="entry name" value="PRK05477.1-4"/>
    <property type="match status" value="1"/>
</dbReference>
<evidence type="ECO:0000256" key="7">
    <source>
        <dbReference type="ARBA" id="ARBA00022917"/>
    </source>
</evidence>
<dbReference type="InterPro" id="IPR018027">
    <property type="entry name" value="Asn/Gln_amidotransferase"/>
</dbReference>
<evidence type="ECO:0000256" key="9">
    <source>
        <dbReference type="ARBA" id="ARBA00047380"/>
    </source>
</evidence>
<comment type="catalytic activity">
    <reaction evidence="10 11">
        <text>L-glutamyl-tRNA(Gln) + L-glutamine + ATP + H2O = L-glutaminyl-tRNA(Gln) + L-glutamate + ADP + phosphate + H(+)</text>
        <dbReference type="Rhea" id="RHEA:17521"/>
        <dbReference type="Rhea" id="RHEA-COMP:9681"/>
        <dbReference type="Rhea" id="RHEA-COMP:9684"/>
        <dbReference type="ChEBI" id="CHEBI:15377"/>
        <dbReference type="ChEBI" id="CHEBI:15378"/>
        <dbReference type="ChEBI" id="CHEBI:29985"/>
        <dbReference type="ChEBI" id="CHEBI:30616"/>
        <dbReference type="ChEBI" id="CHEBI:43474"/>
        <dbReference type="ChEBI" id="CHEBI:58359"/>
        <dbReference type="ChEBI" id="CHEBI:78520"/>
        <dbReference type="ChEBI" id="CHEBI:78521"/>
        <dbReference type="ChEBI" id="CHEBI:456216"/>
    </reaction>
</comment>
<gene>
    <name evidence="11 13" type="primary">gatB</name>
    <name evidence="13" type="ORF">R0135_07475</name>
</gene>
<evidence type="ECO:0000256" key="3">
    <source>
        <dbReference type="ARBA" id="ARBA00016923"/>
    </source>
</evidence>
<name>A0ABZ0I657_9GAMM</name>
<dbReference type="Pfam" id="PF02637">
    <property type="entry name" value="GatB_Yqey"/>
    <property type="match status" value="1"/>
</dbReference>
<keyword evidence="7 11" id="KW-0648">Protein biosynthesis</keyword>
<dbReference type="PROSITE" id="PS01234">
    <property type="entry name" value="GATB"/>
    <property type="match status" value="1"/>
</dbReference>
<dbReference type="RefSeq" id="WP_407349634.1">
    <property type="nucleotide sequence ID" value="NZ_CP136864.1"/>
</dbReference>
<keyword evidence="14" id="KW-1185">Reference proteome</keyword>
<evidence type="ECO:0000256" key="2">
    <source>
        <dbReference type="ARBA" id="ARBA00011123"/>
    </source>
</evidence>
<dbReference type="Gene3D" id="1.10.10.410">
    <property type="match status" value="1"/>
</dbReference>
<dbReference type="NCBIfam" id="NF004012">
    <property type="entry name" value="PRK05477.1-2"/>
    <property type="match status" value="1"/>
</dbReference>
<dbReference type="InterPro" id="IPR004413">
    <property type="entry name" value="GatB"/>
</dbReference>
<sequence>MSREMVIGLEVHLQLATRSKIFSGSATTFGAEPNTQANAVDLAMPGMLPVLNVQAVRYAVMFGLAIDAQIGKRSVFDRKNYFYPDLPKGYQISQFAEPIVGVGRFAFNLADGTHSEVGITRAHLEEDAGKSLHEDFHGMTGIDLNRAGTPLLEIVTEPDFRSAQQAVAFLKALHSLVTYLGISDGNMAEGSMRCDVNLSLRPQGSDTLGTRTEIKNVNSFRFVEKAIHCERVRQEDILDDGGSIVQETRLYDADRDETRSMRSKEVANDYRYFPEPDLLPVILSDADIADIASTLPELPRARRARFEEAYGLSEYDAGVLTDERAVADYFEATANASGDAKLAANWIQGELLAALNAEDMDIKDCPVQAEQLAGLIARVKDQTISGKIAKQVFEAMWQGEGDADAIIEARGFKQVSDSGALEGMVDQVVADNPDQVAQYRAADPAKRKKLSGFFVGQIMKASKGQANPKMVNDLLVARLDADDN</sequence>
<keyword evidence="5 11" id="KW-0547">Nucleotide-binding</keyword>
<dbReference type="InterPro" id="IPR006075">
    <property type="entry name" value="Asn/Gln-tRNA_Trfase_suB/E_cat"/>
</dbReference>
<proteinExistence type="inferred from homology"/>
<accession>A0ABZ0I657</accession>
<evidence type="ECO:0000313" key="13">
    <source>
        <dbReference type="EMBL" id="WOJ95002.1"/>
    </source>
</evidence>
<dbReference type="InterPro" id="IPR023168">
    <property type="entry name" value="GatB_Yqey_C_2"/>
</dbReference>
<evidence type="ECO:0000256" key="4">
    <source>
        <dbReference type="ARBA" id="ARBA00022598"/>
    </source>
</evidence>
<dbReference type="SUPFAM" id="SSF89095">
    <property type="entry name" value="GatB/YqeY motif"/>
    <property type="match status" value="1"/>
</dbReference>
<evidence type="ECO:0000256" key="11">
    <source>
        <dbReference type="HAMAP-Rule" id="MF_00121"/>
    </source>
</evidence>
<dbReference type="SMART" id="SM00845">
    <property type="entry name" value="GatB_Yqey"/>
    <property type="match status" value="1"/>
</dbReference>
<evidence type="ECO:0000256" key="5">
    <source>
        <dbReference type="ARBA" id="ARBA00022741"/>
    </source>
</evidence>
<feature type="domain" description="Asn/Gln amidotransferase" evidence="12">
    <location>
        <begin position="328"/>
        <end position="479"/>
    </location>
</feature>
<organism evidence="13 14">
    <name type="scientific">Congregibacter variabilis</name>
    <dbReference type="NCBI Taxonomy" id="3081200"/>
    <lineage>
        <taxon>Bacteria</taxon>
        <taxon>Pseudomonadati</taxon>
        <taxon>Pseudomonadota</taxon>
        <taxon>Gammaproteobacteria</taxon>
        <taxon>Cellvibrionales</taxon>
        <taxon>Halieaceae</taxon>
        <taxon>Congregibacter</taxon>
    </lineage>
</organism>
<dbReference type="HAMAP" id="MF_00121">
    <property type="entry name" value="GatB"/>
    <property type="match status" value="1"/>
</dbReference>
<keyword evidence="4 11" id="KW-0436">Ligase</keyword>
<dbReference type="EMBL" id="CP136864">
    <property type="protein sequence ID" value="WOJ95002.1"/>
    <property type="molecule type" value="Genomic_DNA"/>
</dbReference>
<dbReference type="InterPro" id="IPR017958">
    <property type="entry name" value="Gln-tRNA_amidoTrfase_suB_CS"/>
</dbReference>
<reference evidence="13 14" key="1">
    <citation type="submission" date="2023-10" db="EMBL/GenBank/DDBJ databases">
        <title>Two novel species belonging to the OM43/NOR5 clade.</title>
        <authorList>
            <person name="Park M."/>
        </authorList>
    </citation>
    <scope>NUCLEOTIDE SEQUENCE [LARGE SCALE GENOMIC DNA]</scope>
    <source>
        <strain evidence="13 14">IMCC43200</strain>
    </source>
</reference>
<evidence type="ECO:0000259" key="12">
    <source>
        <dbReference type="SMART" id="SM00845"/>
    </source>
</evidence>
<protein>
    <recommendedName>
        <fullName evidence="3 11">Aspartyl/glutamyl-tRNA(Asn/Gln) amidotransferase subunit B</fullName>
        <shortName evidence="11">Asp/Glu-ADT subunit B</shortName>
        <ecNumber evidence="11">6.3.5.-</ecNumber>
    </recommendedName>
</protein>
<dbReference type="NCBIfam" id="NF004015">
    <property type="entry name" value="PRK05477.1-5"/>
    <property type="match status" value="1"/>
</dbReference>